<organism evidence="1">
    <name type="scientific">Siphoviridae sp. ctEJG5</name>
    <dbReference type="NCBI Taxonomy" id="2827814"/>
    <lineage>
        <taxon>Viruses</taxon>
        <taxon>Duplodnaviria</taxon>
        <taxon>Heunggongvirae</taxon>
        <taxon>Uroviricota</taxon>
        <taxon>Caudoviricetes</taxon>
    </lineage>
</organism>
<sequence length="65" mass="7429">MIKYVEIENARGKRGYVFKADFEPKVGDMVYLNAGDPNKVKIVKVFEDGEINHPTMPITIKKCNQ</sequence>
<evidence type="ECO:0000313" key="1">
    <source>
        <dbReference type="EMBL" id="DAF43452.1"/>
    </source>
</evidence>
<dbReference type="EMBL" id="BK032506">
    <property type="protein sequence ID" value="DAF43452.1"/>
    <property type="molecule type" value="Genomic_DNA"/>
</dbReference>
<protein>
    <submittedName>
        <fullName evidence="1">GTPase</fullName>
    </submittedName>
</protein>
<accession>A0A8S5RXG8</accession>
<proteinExistence type="predicted"/>
<reference evidence="1" key="1">
    <citation type="journal article" date="2021" name="Proc. Natl. Acad. Sci. U.S.A.">
        <title>A Catalog of Tens of Thousands of Viruses from Human Metagenomes Reveals Hidden Associations with Chronic Diseases.</title>
        <authorList>
            <person name="Tisza M.J."/>
            <person name="Buck C.B."/>
        </authorList>
    </citation>
    <scope>NUCLEOTIDE SEQUENCE</scope>
    <source>
        <strain evidence="1">CtEJG5</strain>
    </source>
</reference>
<name>A0A8S5RXG8_9CAUD</name>